<feature type="compositionally biased region" description="Gly residues" evidence="3">
    <location>
        <begin position="338"/>
        <end position="347"/>
    </location>
</feature>
<dbReference type="InterPro" id="IPR029063">
    <property type="entry name" value="SAM-dependent_MTases_sf"/>
</dbReference>
<dbReference type="EMBL" id="JBITYG010000010">
    <property type="protein sequence ID" value="MFI9104784.1"/>
    <property type="molecule type" value="Genomic_DNA"/>
</dbReference>
<evidence type="ECO:0000256" key="2">
    <source>
        <dbReference type="ARBA" id="ARBA00022679"/>
    </source>
</evidence>
<dbReference type="RefSeq" id="WP_399655679.1">
    <property type="nucleotide sequence ID" value="NZ_JBITYG010000010.1"/>
</dbReference>
<dbReference type="GO" id="GO:0032259">
    <property type="term" value="P:methylation"/>
    <property type="evidence" value="ECO:0007669"/>
    <property type="project" value="UniProtKB-KW"/>
</dbReference>
<gene>
    <name evidence="4" type="ORF">ACIGXA_30145</name>
</gene>
<protein>
    <submittedName>
        <fullName evidence="4">SAM-dependent methyltransferase</fullName>
        <ecNumber evidence="4">2.1.1.-</ecNumber>
    </submittedName>
</protein>
<proteinExistence type="predicted"/>
<evidence type="ECO:0000313" key="4">
    <source>
        <dbReference type="EMBL" id="MFI9104784.1"/>
    </source>
</evidence>
<dbReference type="Pfam" id="PF02636">
    <property type="entry name" value="Methyltransf_28"/>
    <property type="match status" value="1"/>
</dbReference>
<evidence type="ECO:0000256" key="3">
    <source>
        <dbReference type="SAM" id="MobiDB-lite"/>
    </source>
</evidence>
<accession>A0ABW8CEA0</accession>
<dbReference type="InterPro" id="IPR003788">
    <property type="entry name" value="NDUFAF7"/>
</dbReference>
<evidence type="ECO:0000313" key="5">
    <source>
        <dbReference type="Proteomes" id="UP001614394"/>
    </source>
</evidence>
<dbReference type="InterPro" id="IPR038375">
    <property type="entry name" value="NDUFAF7_sf"/>
</dbReference>
<keyword evidence="5" id="KW-1185">Reference proteome</keyword>
<dbReference type="EC" id="2.1.1.-" evidence="4"/>
<dbReference type="Gene3D" id="3.40.50.12710">
    <property type="match status" value="1"/>
</dbReference>
<sequence length="347" mass="35880">MDEDGSEWPGWRDATERALYGPGGFFVRERPAAHFRTSVHASPLFARAVAALLLRVDEALGRPDGLALVDVGAGSAELLTGVLAALPDEVAARVAPYAVERSARPAGLDDRIHWTAAPPRGVRGLLFANEWLDDIAVDIAETDEAGEPRYVLVRPADGRERPGGPLSAEDAAWLRRWWPIAGTPGARAEIGLPRDAAWAAAAGSLDAGLAVAVDYAHERSARPPYGTLTGFRDGREVPPVPDGSCDLTSHVALDAVGGGAPLVTQRAALRALGVSGARPPLALASTDPRGYLRGLAAAGEAAELIDPGGLGAFRWLATPVGDACHGLLPTGPETGPETGPGTGPAGE</sequence>
<feature type="compositionally biased region" description="Low complexity" evidence="3">
    <location>
        <begin position="328"/>
        <end position="337"/>
    </location>
</feature>
<dbReference type="SUPFAM" id="SSF53335">
    <property type="entry name" value="S-adenosyl-L-methionine-dependent methyltransferases"/>
    <property type="match status" value="1"/>
</dbReference>
<reference evidence="4 5" key="1">
    <citation type="submission" date="2024-10" db="EMBL/GenBank/DDBJ databases">
        <title>The Natural Products Discovery Center: Release of the First 8490 Sequenced Strains for Exploring Actinobacteria Biosynthetic Diversity.</title>
        <authorList>
            <person name="Kalkreuter E."/>
            <person name="Kautsar S.A."/>
            <person name="Yang D."/>
            <person name="Bader C.D."/>
            <person name="Teijaro C.N."/>
            <person name="Fluegel L."/>
            <person name="Davis C.M."/>
            <person name="Simpson J.R."/>
            <person name="Lauterbach L."/>
            <person name="Steele A.D."/>
            <person name="Gui C."/>
            <person name="Meng S."/>
            <person name="Li G."/>
            <person name="Viehrig K."/>
            <person name="Ye F."/>
            <person name="Su P."/>
            <person name="Kiefer A.F."/>
            <person name="Nichols A."/>
            <person name="Cepeda A.J."/>
            <person name="Yan W."/>
            <person name="Fan B."/>
            <person name="Jiang Y."/>
            <person name="Adhikari A."/>
            <person name="Zheng C.-J."/>
            <person name="Schuster L."/>
            <person name="Cowan T.M."/>
            <person name="Smanski M.J."/>
            <person name="Chevrette M.G."/>
            <person name="De Carvalho L.P.S."/>
            <person name="Shen B."/>
        </authorList>
    </citation>
    <scope>NUCLEOTIDE SEQUENCE [LARGE SCALE GENOMIC DNA]</scope>
    <source>
        <strain evidence="4 5">NPDC053399</strain>
    </source>
</reference>
<name>A0ABW8CEA0_9ACTN</name>
<dbReference type="GO" id="GO:0008168">
    <property type="term" value="F:methyltransferase activity"/>
    <property type="evidence" value="ECO:0007669"/>
    <property type="project" value="UniProtKB-KW"/>
</dbReference>
<keyword evidence="2 4" id="KW-0808">Transferase</keyword>
<comment type="caution">
    <text evidence="4">The sequence shown here is derived from an EMBL/GenBank/DDBJ whole genome shotgun (WGS) entry which is preliminary data.</text>
</comment>
<evidence type="ECO:0000256" key="1">
    <source>
        <dbReference type="ARBA" id="ARBA00022603"/>
    </source>
</evidence>
<keyword evidence="1 4" id="KW-0489">Methyltransferase</keyword>
<feature type="region of interest" description="Disordered" evidence="3">
    <location>
        <begin position="328"/>
        <end position="347"/>
    </location>
</feature>
<organism evidence="4 5">
    <name type="scientific">Streptomyces fildesensis</name>
    <dbReference type="NCBI Taxonomy" id="375757"/>
    <lineage>
        <taxon>Bacteria</taxon>
        <taxon>Bacillati</taxon>
        <taxon>Actinomycetota</taxon>
        <taxon>Actinomycetes</taxon>
        <taxon>Kitasatosporales</taxon>
        <taxon>Streptomycetaceae</taxon>
        <taxon>Streptomyces</taxon>
    </lineage>
</organism>
<dbReference type="Proteomes" id="UP001614394">
    <property type="component" value="Unassembled WGS sequence"/>
</dbReference>